<evidence type="ECO:0000313" key="2">
    <source>
        <dbReference type="EMBL" id="CAF4358824.1"/>
    </source>
</evidence>
<reference evidence="1" key="1">
    <citation type="submission" date="2021-02" db="EMBL/GenBank/DDBJ databases">
        <authorList>
            <person name="Nowell W R."/>
        </authorList>
    </citation>
    <scope>NUCLEOTIDE SEQUENCE</scope>
</reference>
<keyword evidence="3" id="KW-1185">Reference proteome</keyword>
<name>A0A815SYA1_9BILA</name>
<dbReference type="AlphaFoldDB" id="A0A815SYA1"/>
<dbReference type="Proteomes" id="UP000663829">
    <property type="component" value="Unassembled WGS sequence"/>
</dbReference>
<sequence>METTAKLIDYLPAHHRTHATVTKVLELHCFCDASQKADADLASRGKSTTELFTLDIWWHGLHWLADGDHASPWISFLSKSVDATVIDQITSEEKVSKVCFETPVLAPEVAGTDLDSFTMPFEVDQK</sequence>
<dbReference type="EMBL" id="CAJNOQ010022104">
    <property type="protein sequence ID" value="CAF1496421.1"/>
    <property type="molecule type" value="Genomic_DNA"/>
</dbReference>
<comment type="caution">
    <text evidence="1">The sequence shown here is derived from an EMBL/GenBank/DDBJ whole genome shotgun (WGS) entry which is preliminary data.</text>
</comment>
<protein>
    <submittedName>
        <fullName evidence="1">Uncharacterized protein</fullName>
    </submittedName>
</protein>
<dbReference type="EMBL" id="CAJOBC010087607">
    <property type="protein sequence ID" value="CAF4358824.1"/>
    <property type="molecule type" value="Genomic_DNA"/>
</dbReference>
<dbReference type="Proteomes" id="UP000681722">
    <property type="component" value="Unassembled WGS sequence"/>
</dbReference>
<accession>A0A815SYA1</accession>
<proteinExistence type="predicted"/>
<evidence type="ECO:0000313" key="1">
    <source>
        <dbReference type="EMBL" id="CAF1496421.1"/>
    </source>
</evidence>
<gene>
    <name evidence="1" type="ORF">GPM918_LOCUS36488</name>
    <name evidence="2" type="ORF">SRO942_LOCUS37226</name>
</gene>
<organism evidence="1 3">
    <name type="scientific">Didymodactylos carnosus</name>
    <dbReference type="NCBI Taxonomy" id="1234261"/>
    <lineage>
        <taxon>Eukaryota</taxon>
        <taxon>Metazoa</taxon>
        <taxon>Spiralia</taxon>
        <taxon>Gnathifera</taxon>
        <taxon>Rotifera</taxon>
        <taxon>Eurotatoria</taxon>
        <taxon>Bdelloidea</taxon>
        <taxon>Philodinida</taxon>
        <taxon>Philodinidae</taxon>
        <taxon>Didymodactylos</taxon>
    </lineage>
</organism>
<evidence type="ECO:0000313" key="3">
    <source>
        <dbReference type="Proteomes" id="UP000663829"/>
    </source>
</evidence>
<feature type="non-terminal residue" evidence="1">
    <location>
        <position position="126"/>
    </location>
</feature>